<protein>
    <submittedName>
        <fullName evidence="3">Autotransporter domain-containing protein</fullName>
    </submittedName>
</protein>
<dbReference type="Gene3D" id="2.40.128.130">
    <property type="entry name" value="Autotransporter beta-domain"/>
    <property type="match status" value="1"/>
</dbReference>
<feature type="domain" description="Autotransporter" evidence="2">
    <location>
        <begin position="1932"/>
        <end position="2225"/>
    </location>
</feature>
<dbReference type="Proteomes" id="UP000228552">
    <property type="component" value="Chromosome"/>
</dbReference>
<sequence>MNNNLYKMENTLRSLAKRYKSVKYSLGLVLIFLMLGINAFSEEIFTTEQVSTSKKDIKTSVENLKDKLEQVKEENEKDIKDLRLELIQLMEQGNQVVKSPWASWQFGVNYYYDNWRGTYRGRGDKTEKYPYEGILERDTNEMYRYIATNSAMYSNLSKSTNVRSASTNRRKGLSNYGIASNISQKEPIVSLELNAGISPRVINKKSPHTAPTPPDILLPTFEPKFVNPPVIPNAPHSPTLTLPSFNVNVASSNNGSKRVILGYGDNSLIQEVAITGGDFKIKRNPIRAAYNGIQGTVPPGTPPMWHYSFVNYSGRIAFDADGANKVHQFPTFATSIAMGPWVPSTYTWSGLNEPGTDAENTATPYQKNLAFLAVNKGAMLNNANFLYTNPIMTSQLLKEFVHQDVHGGIATATIRTGIVDSVGSSSSLVTAYDDMVAYQTTAMQQSLVPYSGITEQHTFLNGGKVIIEGANTSLGNTYSHMEGSKVRQSTINTGDIIFQPYSDDGTNIFEKNTAVFVISKDTHETTSSGTTVPQIQDSINYNAGKIKMYTTNAVGLVADPEQKRPVSLINRDTFELYGENSAAIYLKNAVALDIQTTNDKNFTLDTKDNSNSTLSTNSSYKPIKISGDKSIGLYSVASGSTVEGNFALDIGAIGVGNEKFTTTTISNLTDGVNLTNHSINTSGSTDDIEGSYGILSKSPTDLTSHKIRIFDKAIGNVGVYPADNVELKLGGGSIELNGGSTAKDNIGIYIDGQGAVTSTGSIKLDGGVGNLGIYAKGGNLPTGVSNNVTVREIKGSGTKNTVFIYGSDGAKIKLSDGTLPNGTALSKGATYGLNISNATVDTDASTSNKKDTGAVFATGAGTEISINKTATLSTTASPNINITGTKLTDPGTEKYVGFGLMAKDGATIRAKNNYIKITNGSTAVASVGSGSKVEMNGGKIDYTGKGYALYATPGNTIDISGVKLTLDGNAVAYERDLATSFPIITDTNTSIHIKSKDVVVLNVKHASPLNVSSLVSTVVNSWAGLSTIPTYDAGAINYKMTTIDGLSAYNIDQDINKKNVVLGTADNNSKLFVRNMSIQRAKMNLASGKNVTAYLDASDLTNLETSTVIGLDMNSSANAAGRNETQINLASGSSVNADKIDAGSGAIGLFINYGEANIASGAKVNVEKSGLNDANAKAVGVYAVNGSTVNNEGEINVGGEGSIGVLGISYRKDSNGVLKRNEFGAKPNAGDVGVVNKGKIELDGKKAVGIYIENNDSNTSAPHIIEATNDTNGTINMSGQEAIGMAAKLGNLVNKGTINITADKGTGMFVETDGVRPATMTNDSTGTISIGDSTSESVLRTGMFTKDQNVKITNKGKIDAGKNSYAIYGKDVQLTSGSELKVGDNGVGIFSTSTTPATHNIDIQAGAKITLGKDEAVGVFLGTDALTRVQANGVKVNDAGSIMNIGDNSYGYVLKGRGTTFTNSSSGSVTLGTKSVYLYSDDTTGNITNNVALTSNGSTAGTALTSATGGQNYGIYSAGTVVNNANIDFSKGIGNVGIYSIKGGTATNNSTITVGDSNAQGNLYSLGMAAGYARTDSGNIINNGTINVVGKDAIGMYASGPGSTATNNAGHTINLSGDGSMGMYLDNGAIGVNNGTITTVGNPKGAVGVVVRNGAEFTNNGIVNISSKDGYAKYVKGGIIKNYGSFVVSNGATEDYAVGNKPTGKELIVNGVKVVDINAPLGTTTATITINGIPHTPVITNISGTRSMLTSNVGMYIDTLRGTNPISGSLGILGDSADLIVGSEAARTTTSRGIQVPNRIIAPYNVVMAANSSIRYWNIYSGSLTWIATATLNKTTGLIENMYLAKIPYTAFAGNEATPVAVSDTYNFLDGLEQRYGVEELGTRENRVFQKLNSIGKNEEILFYQATDEMMGHQYANVQQRIVATGDILDKEFNYLRSEWQTVSKDSNKIKTFGVRGEYNTDTAGVINYTNNAYGVAYVHEDETVRLGESTGWYAGIVHNTFRFKDIGNSKEEQLQGKVGLFKSVPFDENNSLNWTISGDIFAGYNKMHRKFLVVDEVFNAKGRYYTYGLGLKNEISKEFRLSESFTFKPYAALGLEYGRFSKIKEKSGEIRLDVKSNDYFSIRPEIGAELGFKQYFGRKTLRVGVSVAYENELGRVANGKNKARVAYTTADWFNIRGEKEDRRGNVKTDLNIGVDNQRIGLTGNVGYDTKGKNIRGGLGLRVIF</sequence>
<dbReference type="InterPro" id="IPR053787">
    <property type="entry name" value="Autotransptr-assoc_N"/>
</dbReference>
<dbReference type="EMBL" id="CP024700">
    <property type="protein sequence ID" value="ATV60446.1"/>
    <property type="molecule type" value="Genomic_DNA"/>
</dbReference>
<proteinExistence type="predicted"/>
<keyword evidence="1" id="KW-0175">Coiled coil</keyword>
<evidence type="ECO:0000256" key="1">
    <source>
        <dbReference type="SAM" id="Coils"/>
    </source>
</evidence>
<dbReference type="Pfam" id="PF03797">
    <property type="entry name" value="Autotransporter"/>
    <property type="match status" value="1"/>
</dbReference>
<evidence type="ECO:0000259" key="2">
    <source>
        <dbReference type="PROSITE" id="PS51208"/>
    </source>
</evidence>
<dbReference type="SUPFAM" id="SSF103515">
    <property type="entry name" value="Autotransporter"/>
    <property type="match status" value="1"/>
</dbReference>
<dbReference type="InterPro" id="IPR005546">
    <property type="entry name" value="Autotransporte_beta"/>
</dbReference>
<evidence type="ECO:0000313" key="3">
    <source>
        <dbReference type="EMBL" id="ATV60446.1"/>
    </source>
</evidence>
<dbReference type="NCBIfam" id="NF033175">
    <property type="entry name" value="fuso_auto_Nterm"/>
    <property type="match status" value="1"/>
</dbReference>
<dbReference type="RefSeq" id="WP_099986260.1">
    <property type="nucleotide sequence ID" value="NZ_CP024700.1"/>
</dbReference>
<accession>A0AAD0AJZ9</accession>
<dbReference type="InterPro" id="IPR036709">
    <property type="entry name" value="Autotransporte_beta_dom_sf"/>
</dbReference>
<organism evidence="3 4">
    <name type="scientific">Fusobacterium pseudoperiodonticum</name>
    <dbReference type="NCBI Taxonomy" id="2663009"/>
    <lineage>
        <taxon>Bacteria</taxon>
        <taxon>Fusobacteriati</taxon>
        <taxon>Fusobacteriota</taxon>
        <taxon>Fusobacteriia</taxon>
        <taxon>Fusobacteriales</taxon>
        <taxon>Fusobacteriaceae</taxon>
        <taxon>Fusobacterium</taxon>
    </lineage>
</organism>
<feature type="coiled-coil region" evidence="1">
    <location>
        <begin position="54"/>
        <end position="92"/>
    </location>
</feature>
<keyword evidence="4" id="KW-1185">Reference proteome</keyword>
<reference evidence="3 4" key="1">
    <citation type="submission" date="2017-11" db="EMBL/GenBank/DDBJ databases">
        <title>Genome sequencing of Fusobacterium periodonticum KCOM 1263.</title>
        <authorList>
            <person name="Kook J.-K."/>
            <person name="Park S.-N."/>
            <person name="Lim Y.K."/>
        </authorList>
    </citation>
    <scope>NUCLEOTIDE SEQUENCE [LARGE SCALE GENOMIC DNA]</scope>
    <source>
        <strain evidence="3 4">KCOM 1263</strain>
    </source>
</reference>
<gene>
    <name evidence="3" type="ORF">CTM74_00185</name>
</gene>
<name>A0AAD0AJZ9_9FUSO</name>
<dbReference type="PROSITE" id="PS51208">
    <property type="entry name" value="AUTOTRANSPORTER"/>
    <property type="match status" value="1"/>
</dbReference>
<dbReference type="SMART" id="SM00869">
    <property type="entry name" value="Autotransporter"/>
    <property type="match status" value="1"/>
</dbReference>
<evidence type="ECO:0000313" key="4">
    <source>
        <dbReference type="Proteomes" id="UP000228552"/>
    </source>
</evidence>